<dbReference type="InterPro" id="IPR001041">
    <property type="entry name" value="2Fe-2S_ferredoxin-type"/>
</dbReference>
<evidence type="ECO:0000313" key="9">
    <source>
        <dbReference type="Proteomes" id="UP000249610"/>
    </source>
</evidence>
<dbReference type="GO" id="GO:0140647">
    <property type="term" value="P:P450-containing electron transport chain"/>
    <property type="evidence" value="ECO:0007669"/>
    <property type="project" value="InterPro"/>
</dbReference>
<reference evidence="8 9" key="1">
    <citation type="submission" date="2018-06" db="EMBL/GenBank/DDBJ databases">
        <title>Genomic Encyclopedia of Archaeal and Bacterial Type Strains, Phase II (KMG-II): from individual species to whole genera.</title>
        <authorList>
            <person name="Goeker M."/>
        </authorList>
    </citation>
    <scope>NUCLEOTIDE SEQUENCE [LARGE SCALE GENOMIC DNA]</scope>
    <source>
        <strain evidence="8 9">DSM 23446</strain>
    </source>
</reference>
<dbReference type="PANTHER" id="PTHR23426">
    <property type="entry name" value="FERREDOXIN/ADRENODOXIN"/>
    <property type="match status" value="1"/>
</dbReference>
<dbReference type="GO" id="GO:0046872">
    <property type="term" value="F:metal ion binding"/>
    <property type="evidence" value="ECO:0007669"/>
    <property type="project" value="UniProtKB-KW"/>
</dbReference>
<keyword evidence="2" id="KW-0001">2Fe-2S</keyword>
<comment type="similarity">
    <text evidence="1">Belongs to the adrenodoxin/putidaredoxin family.</text>
</comment>
<evidence type="ECO:0000259" key="7">
    <source>
        <dbReference type="PROSITE" id="PS51085"/>
    </source>
</evidence>
<evidence type="ECO:0000256" key="1">
    <source>
        <dbReference type="ARBA" id="ARBA00010914"/>
    </source>
</evidence>
<keyword evidence="5" id="KW-0411">Iron-sulfur</keyword>
<dbReference type="OrthoDB" id="9799640at2"/>
<organism evidence="8 9">
    <name type="scientific">Algoriphagus yeomjeoni</name>
    <dbReference type="NCBI Taxonomy" id="291403"/>
    <lineage>
        <taxon>Bacteria</taxon>
        <taxon>Pseudomonadati</taxon>
        <taxon>Bacteroidota</taxon>
        <taxon>Cytophagia</taxon>
        <taxon>Cytophagales</taxon>
        <taxon>Cyclobacteriaceae</taxon>
        <taxon>Algoriphagus</taxon>
    </lineage>
</organism>
<dbReference type="RefSeq" id="WP_111613430.1">
    <property type="nucleotide sequence ID" value="NZ_QLLK01000019.1"/>
</dbReference>
<sequence length="108" mass="12181">MPQIVIENLFNLKINSVSVPRKVIEIIHENGIDWMHACGKKGRCTTCKIILKSGEENLSPPTKPELDFLQQGRLRAGERLACQTELLSGEIVVRVGNINKFPHIKYSE</sequence>
<keyword evidence="4" id="KW-0408">Iron</keyword>
<keyword evidence="3" id="KW-0479">Metal-binding</keyword>
<dbReference type="Proteomes" id="UP000249610">
    <property type="component" value="Unassembled WGS sequence"/>
</dbReference>
<name>A0A327NVH9_9BACT</name>
<dbReference type="EMBL" id="QLLK01000019">
    <property type="protein sequence ID" value="RAI84075.1"/>
    <property type="molecule type" value="Genomic_DNA"/>
</dbReference>
<evidence type="ECO:0000313" key="8">
    <source>
        <dbReference type="EMBL" id="RAI84075.1"/>
    </source>
</evidence>
<dbReference type="CDD" id="cd00207">
    <property type="entry name" value="fer2"/>
    <property type="match status" value="1"/>
</dbReference>
<protein>
    <submittedName>
        <fullName evidence="8">2Fe-2S ferredoxin</fullName>
    </submittedName>
</protein>
<dbReference type="AlphaFoldDB" id="A0A327NVH9"/>
<dbReference type="Gene3D" id="3.10.20.30">
    <property type="match status" value="1"/>
</dbReference>
<evidence type="ECO:0000256" key="6">
    <source>
        <dbReference type="ARBA" id="ARBA00034078"/>
    </source>
</evidence>
<comment type="caution">
    <text evidence="8">The sequence shown here is derived from an EMBL/GenBank/DDBJ whole genome shotgun (WGS) entry which is preliminary data.</text>
</comment>
<dbReference type="Pfam" id="PF00111">
    <property type="entry name" value="Fer2"/>
    <property type="match status" value="1"/>
</dbReference>
<dbReference type="PROSITE" id="PS51085">
    <property type="entry name" value="2FE2S_FER_2"/>
    <property type="match status" value="1"/>
</dbReference>
<dbReference type="PANTHER" id="PTHR23426:SF65">
    <property type="entry name" value="FERREDOXIN-2, MITOCHONDRIAL"/>
    <property type="match status" value="1"/>
</dbReference>
<dbReference type="GO" id="GO:0009055">
    <property type="term" value="F:electron transfer activity"/>
    <property type="evidence" value="ECO:0007669"/>
    <property type="project" value="TreeGrafter"/>
</dbReference>
<accession>A0A327NVH9</accession>
<dbReference type="InterPro" id="IPR036010">
    <property type="entry name" value="2Fe-2S_ferredoxin-like_sf"/>
</dbReference>
<proteinExistence type="inferred from homology"/>
<dbReference type="SUPFAM" id="SSF54292">
    <property type="entry name" value="2Fe-2S ferredoxin-like"/>
    <property type="match status" value="1"/>
</dbReference>
<keyword evidence="9" id="KW-1185">Reference proteome</keyword>
<evidence type="ECO:0000256" key="4">
    <source>
        <dbReference type="ARBA" id="ARBA00023004"/>
    </source>
</evidence>
<dbReference type="InterPro" id="IPR001055">
    <property type="entry name" value="Adrenodoxin-like"/>
</dbReference>
<gene>
    <name evidence="8" type="ORF">LV83_04094</name>
</gene>
<dbReference type="GO" id="GO:0051537">
    <property type="term" value="F:2 iron, 2 sulfur cluster binding"/>
    <property type="evidence" value="ECO:0007669"/>
    <property type="project" value="UniProtKB-KW"/>
</dbReference>
<evidence type="ECO:0000256" key="5">
    <source>
        <dbReference type="ARBA" id="ARBA00023014"/>
    </source>
</evidence>
<feature type="domain" description="2Fe-2S ferredoxin-type" evidence="7">
    <location>
        <begin position="2"/>
        <end position="99"/>
    </location>
</feature>
<comment type="cofactor">
    <cofactor evidence="6">
        <name>[2Fe-2S] cluster</name>
        <dbReference type="ChEBI" id="CHEBI:190135"/>
    </cofactor>
</comment>
<evidence type="ECO:0000256" key="2">
    <source>
        <dbReference type="ARBA" id="ARBA00022714"/>
    </source>
</evidence>
<dbReference type="InterPro" id="IPR012675">
    <property type="entry name" value="Beta-grasp_dom_sf"/>
</dbReference>
<evidence type="ECO:0000256" key="3">
    <source>
        <dbReference type="ARBA" id="ARBA00022723"/>
    </source>
</evidence>